<evidence type="ECO:0000256" key="1">
    <source>
        <dbReference type="SAM" id="Phobius"/>
    </source>
</evidence>
<organism evidence="2 3">
    <name type="scientific">Candidatus Giovannonibacteria bacterium GW2011_GWB1_47_6b</name>
    <dbReference type="NCBI Taxonomy" id="1618655"/>
    <lineage>
        <taxon>Bacteria</taxon>
        <taxon>Candidatus Giovannoniibacteriota</taxon>
    </lineage>
</organism>
<evidence type="ECO:0000313" key="2">
    <source>
        <dbReference type="EMBL" id="KKU77259.1"/>
    </source>
</evidence>
<dbReference type="InterPro" id="IPR013211">
    <property type="entry name" value="LVIVD"/>
</dbReference>
<comment type="caution">
    <text evidence="2">The sequence shown here is derived from an EMBL/GenBank/DDBJ whole genome shotgun (WGS) entry which is preliminary data.</text>
</comment>
<dbReference type="Pfam" id="PF08309">
    <property type="entry name" value="LVIVD"/>
    <property type="match status" value="1"/>
</dbReference>
<name>A0A0G1T5Z9_9BACT</name>
<dbReference type="InterPro" id="IPR036322">
    <property type="entry name" value="WD40_repeat_dom_sf"/>
</dbReference>
<accession>A0A0G1T5Z9</accession>
<evidence type="ECO:0000313" key="3">
    <source>
        <dbReference type="Proteomes" id="UP000034682"/>
    </source>
</evidence>
<reference evidence="2 3" key="1">
    <citation type="journal article" date="2015" name="Nature">
        <title>rRNA introns, odd ribosomes, and small enigmatic genomes across a large radiation of phyla.</title>
        <authorList>
            <person name="Brown C.T."/>
            <person name="Hug L.A."/>
            <person name="Thomas B.C."/>
            <person name="Sharon I."/>
            <person name="Castelle C.J."/>
            <person name="Singh A."/>
            <person name="Wilkins M.J."/>
            <person name="Williams K.H."/>
            <person name="Banfield J.F."/>
        </authorList>
    </citation>
    <scope>NUCLEOTIDE SEQUENCE [LARGE SCALE GENOMIC DNA]</scope>
</reference>
<feature type="transmembrane region" description="Helical" evidence="1">
    <location>
        <begin position="29"/>
        <end position="52"/>
    </location>
</feature>
<dbReference type="Proteomes" id="UP000034682">
    <property type="component" value="Unassembled WGS sequence"/>
</dbReference>
<dbReference type="AlphaFoldDB" id="A0A0G1T5Z9"/>
<keyword evidence="1" id="KW-1133">Transmembrane helix</keyword>
<proteinExistence type="predicted"/>
<sequence length="495" mass="53067">MFTSMPKDWFIKGLPALPRRQAGDEAGQSLVEILVAISIFVLSMTAAFQLIFGGQSLSVDAANAQLAADYAQEGTSAVRTVRDREWAELMDGNHGLVFQNNEWMFGSTSVSDTKDIFTRTISVSTINENVKIATTTVTWQVNSGRLQKIEAVEQLTNWGALSYSSCRQENLTGDWSRPVSIGSADLGSGNQGTDVLAKLPYAFVSGVSSTASKPDIFSFNVSSPSSPTLADSLNIGAGGINSIYIKGNYLYAASANDSKELIIFDISDPNNMVEAGSLSLSGSTDAMSVIVFENTAAVGRLSAASSEIAFINVSDPAYPTLIRGDSSNDGDVRDFAISGNILYVISKQSDEDVWLYNITDTLNPIRIGYHDIEGTTEDLSVFVQYRGGANLLVGNMEGELVALGATSTVDKIYVRDRINLGGDVNDIVCVVGNLAFLATSNSGKEFVIVNTNNLDSMAEYASLNYPQVATGIDFADNKVFMSVRSNDSLRIITSQ</sequence>
<keyword evidence="1" id="KW-0472">Membrane</keyword>
<dbReference type="SUPFAM" id="SSF50978">
    <property type="entry name" value="WD40 repeat-like"/>
    <property type="match status" value="1"/>
</dbReference>
<protein>
    <submittedName>
        <fullName evidence="2">Uncharacterized protein</fullName>
    </submittedName>
</protein>
<keyword evidence="1" id="KW-0812">Transmembrane</keyword>
<gene>
    <name evidence="2" type="ORF">UY02_C0004G0004</name>
</gene>
<dbReference type="EMBL" id="LCOK01000004">
    <property type="protein sequence ID" value="KKU77259.1"/>
    <property type="molecule type" value="Genomic_DNA"/>
</dbReference>